<sequence>MTKYTRKRKSTNERKIEEIKQKTIENINQLADLAKRLNSSQVRKKESPEDVEVSSSDG</sequence>
<protein>
    <submittedName>
        <fullName evidence="2">11456_t:CDS:1</fullName>
    </submittedName>
</protein>
<dbReference type="EMBL" id="CAJVPY010011089">
    <property type="protein sequence ID" value="CAG8724260.1"/>
    <property type="molecule type" value="Genomic_DNA"/>
</dbReference>
<dbReference type="AlphaFoldDB" id="A0A9N9I6X4"/>
<evidence type="ECO:0000313" key="3">
    <source>
        <dbReference type="Proteomes" id="UP000789405"/>
    </source>
</evidence>
<feature type="region of interest" description="Disordered" evidence="1">
    <location>
        <begin position="38"/>
        <end position="58"/>
    </location>
</feature>
<name>A0A9N9I6X4_9GLOM</name>
<gene>
    <name evidence="2" type="ORF">DERYTH_LOCUS14573</name>
</gene>
<organism evidence="2 3">
    <name type="scientific">Dentiscutata erythropus</name>
    <dbReference type="NCBI Taxonomy" id="1348616"/>
    <lineage>
        <taxon>Eukaryota</taxon>
        <taxon>Fungi</taxon>
        <taxon>Fungi incertae sedis</taxon>
        <taxon>Mucoromycota</taxon>
        <taxon>Glomeromycotina</taxon>
        <taxon>Glomeromycetes</taxon>
        <taxon>Diversisporales</taxon>
        <taxon>Gigasporaceae</taxon>
        <taxon>Dentiscutata</taxon>
    </lineage>
</organism>
<evidence type="ECO:0000313" key="2">
    <source>
        <dbReference type="EMBL" id="CAG8724260.1"/>
    </source>
</evidence>
<reference evidence="2" key="1">
    <citation type="submission" date="2021-06" db="EMBL/GenBank/DDBJ databases">
        <authorList>
            <person name="Kallberg Y."/>
            <person name="Tangrot J."/>
            <person name="Rosling A."/>
        </authorList>
    </citation>
    <scope>NUCLEOTIDE SEQUENCE</scope>
    <source>
        <strain evidence="2">MA453B</strain>
    </source>
</reference>
<evidence type="ECO:0000256" key="1">
    <source>
        <dbReference type="SAM" id="MobiDB-lite"/>
    </source>
</evidence>
<accession>A0A9N9I6X4</accession>
<proteinExistence type="predicted"/>
<keyword evidence="3" id="KW-1185">Reference proteome</keyword>
<comment type="caution">
    <text evidence="2">The sequence shown here is derived from an EMBL/GenBank/DDBJ whole genome shotgun (WGS) entry which is preliminary data.</text>
</comment>
<feature type="non-terminal residue" evidence="2">
    <location>
        <position position="1"/>
    </location>
</feature>
<dbReference type="Proteomes" id="UP000789405">
    <property type="component" value="Unassembled WGS sequence"/>
</dbReference>